<proteinExistence type="predicted"/>
<evidence type="ECO:0000256" key="1">
    <source>
        <dbReference type="ARBA" id="ARBA00004123"/>
    </source>
</evidence>
<name>A0A022PXS4_ERYGU</name>
<dbReference type="Gene3D" id="3.40.1810.10">
    <property type="entry name" value="Transcription factor, MADS-box"/>
    <property type="match status" value="1"/>
</dbReference>
<dbReference type="CDD" id="cd00265">
    <property type="entry name" value="MADS_MEF2_like"/>
    <property type="match status" value="1"/>
</dbReference>
<feature type="region of interest" description="Disordered" evidence="6">
    <location>
        <begin position="228"/>
        <end position="248"/>
    </location>
</feature>
<evidence type="ECO:0000256" key="6">
    <source>
        <dbReference type="SAM" id="MobiDB-lite"/>
    </source>
</evidence>
<dbReference type="PANTHER" id="PTHR11945:SF776">
    <property type="entry name" value="AGAMOUS-LIKE 50-RELATED"/>
    <property type="match status" value="1"/>
</dbReference>
<dbReference type="PANTHER" id="PTHR11945">
    <property type="entry name" value="MADS BOX PROTEIN"/>
    <property type="match status" value="1"/>
</dbReference>
<dbReference type="EMBL" id="KI632310">
    <property type="protein sequence ID" value="EYU19015.1"/>
    <property type="molecule type" value="Genomic_DNA"/>
</dbReference>
<dbReference type="Pfam" id="PF00319">
    <property type="entry name" value="SRF-TF"/>
    <property type="match status" value="1"/>
</dbReference>
<accession>A0A022PXS4</accession>
<evidence type="ECO:0000256" key="2">
    <source>
        <dbReference type="ARBA" id="ARBA00023015"/>
    </source>
</evidence>
<dbReference type="GO" id="GO:0046983">
    <property type="term" value="F:protein dimerization activity"/>
    <property type="evidence" value="ECO:0007669"/>
    <property type="project" value="InterPro"/>
</dbReference>
<dbReference type="PRINTS" id="PR00404">
    <property type="entry name" value="MADSDOMAIN"/>
</dbReference>
<protein>
    <recommendedName>
        <fullName evidence="7">MADS-box domain-containing protein</fullName>
    </recommendedName>
</protein>
<comment type="subcellular location">
    <subcellularLocation>
        <location evidence="1">Nucleus</location>
    </subcellularLocation>
</comment>
<keyword evidence="4" id="KW-0804">Transcription</keyword>
<feature type="domain" description="MADS-box" evidence="7">
    <location>
        <begin position="74"/>
        <end position="134"/>
    </location>
</feature>
<dbReference type="InterPro" id="IPR036879">
    <property type="entry name" value="TF_MADSbox_sf"/>
</dbReference>
<dbReference type="SUPFAM" id="SSF55455">
    <property type="entry name" value="SRF-like"/>
    <property type="match status" value="1"/>
</dbReference>
<dbReference type="AlphaFoldDB" id="A0A022PXS4"/>
<keyword evidence="3" id="KW-0238">DNA-binding</keyword>
<dbReference type="PROSITE" id="PS50066">
    <property type="entry name" value="MADS_BOX_2"/>
    <property type="match status" value="1"/>
</dbReference>
<dbReference type="GO" id="GO:0005634">
    <property type="term" value="C:nucleus"/>
    <property type="evidence" value="ECO:0007669"/>
    <property type="project" value="UniProtKB-SubCell"/>
</dbReference>
<dbReference type="SMART" id="SM00432">
    <property type="entry name" value="MADS"/>
    <property type="match status" value="1"/>
</dbReference>
<sequence>MVITTRIRGSNCLAIFNAPKNPYLIRVFGVSFLPTIPQSFNLPRYLRQSFLKFLNFNWISSAHMAPPQGRKKSQGRRKIEMKLISDENARTVTFSKRRAGLFKKATELSVLCGTQIALIIFSLGGRAYSFGNPSVGSVLDRFRSKNRNPNVQDSVHATRIRSATLQQLKEQCDQKNKELEIRKIRGKEIEATLEGSSCQISEEQLNLLDFDQLKQLKEKMENLRDNLRRGLTNRPRTGSNKHSRSRLDFANGPQVGFVKPSSLIFDVAGPSDPKKATLANIQTNGPKMGFINQSHLRLDVAGPSDPNAVDVPNVEQNMPCVGFVKPSYLRRDVVGLPIPKKVKLTNVEANGSYVDFVKPLDLTLNVGGPSAPEKVDLTNADANGPRVGFVKPLHLRLSDAGPSASKKVDLANVDRDKCGASPIPSDWLKL</sequence>
<organism evidence="8 9">
    <name type="scientific">Erythranthe guttata</name>
    <name type="common">Yellow monkey flower</name>
    <name type="synonym">Mimulus guttatus</name>
    <dbReference type="NCBI Taxonomy" id="4155"/>
    <lineage>
        <taxon>Eukaryota</taxon>
        <taxon>Viridiplantae</taxon>
        <taxon>Streptophyta</taxon>
        <taxon>Embryophyta</taxon>
        <taxon>Tracheophyta</taxon>
        <taxon>Spermatophyta</taxon>
        <taxon>Magnoliopsida</taxon>
        <taxon>eudicotyledons</taxon>
        <taxon>Gunneridae</taxon>
        <taxon>Pentapetalae</taxon>
        <taxon>asterids</taxon>
        <taxon>lamiids</taxon>
        <taxon>Lamiales</taxon>
        <taxon>Phrymaceae</taxon>
        <taxon>Erythranthe</taxon>
    </lineage>
</organism>
<keyword evidence="5" id="KW-0539">Nucleus</keyword>
<dbReference type="GO" id="GO:0006357">
    <property type="term" value="P:regulation of transcription by RNA polymerase II"/>
    <property type="evidence" value="ECO:0000318"/>
    <property type="project" value="GO_Central"/>
</dbReference>
<dbReference type="eggNOG" id="KOG0014">
    <property type="taxonomic scope" value="Eukaryota"/>
</dbReference>
<dbReference type="Proteomes" id="UP000030748">
    <property type="component" value="Unassembled WGS sequence"/>
</dbReference>
<reference evidence="8 9" key="1">
    <citation type="journal article" date="2013" name="Proc. Natl. Acad. Sci. U.S.A.">
        <title>Fine-scale variation in meiotic recombination in Mimulus inferred from population shotgun sequencing.</title>
        <authorList>
            <person name="Hellsten U."/>
            <person name="Wright K.M."/>
            <person name="Jenkins J."/>
            <person name="Shu S."/>
            <person name="Yuan Y."/>
            <person name="Wessler S.R."/>
            <person name="Schmutz J."/>
            <person name="Willis J.H."/>
            <person name="Rokhsar D.S."/>
        </authorList>
    </citation>
    <scope>NUCLEOTIDE SEQUENCE [LARGE SCALE GENOMIC DNA]</scope>
    <source>
        <strain evidence="9">cv. DUN x IM62</strain>
    </source>
</reference>
<keyword evidence="9" id="KW-1185">Reference proteome</keyword>
<dbReference type="InterPro" id="IPR033896">
    <property type="entry name" value="MEF2-like_N"/>
</dbReference>
<dbReference type="GO" id="GO:0045944">
    <property type="term" value="P:positive regulation of transcription by RNA polymerase II"/>
    <property type="evidence" value="ECO:0007669"/>
    <property type="project" value="InterPro"/>
</dbReference>
<keyword evidence="2" id="KW-0805">Transcription regulation</keyword>
<evidence type="ECO:0000256" key="5">
    <source>
        <dbReference type="ARBA" id="ARBA00023242"/>
    </source>
</evidence>
<evidence type="ECO:0000256" key="4">
    <source>
        <dbReference type="ARBA" id="ARBA00023163"/>
    </source>
</evidence>
<dbReference type="FunFam" id="3.40.1810.10:FF:000006">
    <property type="entry name" value="Agamous-like MADS-box protein AGL62"/>
    <property type="match status" value="1"/>
</dbReference>
<dbReference type="InterPro" id="IPR002100">
    <property type="entry name" value="TF_MADSbox"/>
</dbReference>
<dbReference type="GO" id="GO:0000978">
    <property type="term" value="F:RNA polymerase II cis-regulatory region sequence-specific DNA binding"/>
    <property type="evidence" value="ECO:0000318"/>
    <property type="project" value="GO_Central"/>
</dbReference>
<evidence type="ECO:0000259" key="7">
    <source>
        <dbReference type="PROSITE" id="PS50066"/>
    </source>
</evidence>
<evidence type="ECO:0000313" key="9">
    <source>
        <dbReference type="Proteomes" id="UP000030748"/>
    </source>
</evidence>
<gene>
    <name evidence="8" type="ORF">MIMGU_mgv1a006823mg</name>
</gene>
<dbReference type="GO" id="GO:0000981">
    <property type="term" value="F:DNA-binding transcription factor activity, RNA polymerase II-specific"/>
    <property type="evidence" value="ECO:0000318"/>
    <property type="project" value="GO_Central"/>
</dbReference>
<evidence type="ECO:0000313" key="8">
    <source>
        <dbReference type="EMBL" id="EYU19015.1"/>
    </source>
</evidence>
<evidence type="ECO:0000256" key="3">
    <source>
        <dbReference type="ARBA" id="ARBA00023125"/>
    </source>
</evidence>